<sequence length="258" mass="28971">MMKTLLLDLDGTMYRGTQIIESAKALIDQCVEKGVPYLFLTNNSMRTRQENALHMEKMGYEHIKPQQFYNSAMASAQYAAKHFKQRKAYYIGANGMKEALEESGFTITDKIPDFVFVGLNKEMNYHDYSKGLAHLLHGAKLIGTNQDRILAKPDGFEIGNGSIVAMFEYASKQESPKIAKPHAPILELCLEANGLTKEDVILVGDNLETDISLGYNNGVETVFVESGVHKREDIASLGIEPDHVISDLSEFRFEWLEK</sequence>
<evidence type="ECO:0000313" key="2">
    <source>
        <dbReference type="Proteomes" id="UP000186705"/>
    </source>
</evidence>
<dbReference type="SUPFAM" id="SSF56784">
    <property type="entry name" value="HAD-like"/>
    <property type="match status" value="1"/>
</dbReference>
<organism evidence="1 2">
    <name type="scientific">Dubosiella newyorkensis</name>
    <dbReference type="NCBI Taxonomy" id="1862672"/>
    <lineage>
        <taxon>Bacteria</taxon>
        <taxon>Bacillati</taxon>
        <taxon>Bacillota</taxon>
        <taxon>Erysipelotrichia</taxon>
        <taxon>Erysipelotrichales</taxon>
        <taxon>Erysipelotrichaceae</taxon>
        <taxon>Dubosiella</taxon>
    </lineage>
</organism>
<proteinExistence type="predicted"/>
<dbReference type="Pfam" id="PF13242">
    <property type="entry name" value="Hydrolase_like"/>
    <property type="match status" value="1"/>
</dbReference>
<dbReference type="InterPro" id="IPR006357">
    <property type="entry name" value="HAD-SF_hydro_IIA"/>
</dbReference>
<dbReference type="EMBL" id="MPKA01000060">
    <property type="protein sequence ID" value="OLU46711.1"/>
    <property type="molecule type" value="Genomic_DNA"/>
</dbReference>
<dbReference type="OrthoDB" id="9810449at2"/>
<protein>
    <submittedName>
        <fullName evidence="1">4-nitrophenylphosphatase</fullName>
    </submittedName>
</protein>
<dbReference type="Proteomes" id="UP000186705">
    <property type="component" value="Unassembled WGS sequence"/>
</dbReference>
<dbReference type="NCBIfam" id="TIGR01460">
    <property type="entry name" value="HAD-SF-IIA"/>
    <property type="match status" value="1"/>
</dbReference>
<dbReference type="GO" id="GO:0016791">
    <property type="term" value="F:phosphatase activity"/>
    <property type="evidence" value="ECO:0007669"/>
    <property type="project" value="TreeGrafter"/>
</dbReference>
<dbReference type="STRING" id="1862672.BO225_05010"/>
<dbReference type="GO" id="GO:0005737">
    <property type="term" value="C:cytoplasm"/>
    <property type="evidence" value="ECO:0007669"/>
    <property type="project" value="TreeGrafter"/>
</dbReference>
<dbReference type="GeneID" id="78275308"/>
<name>A0A1U7NN33_9FIRM</name>
<dbReference type="InterPro" id="IPR023214">
    <property type="entry name" value="HAD_sf"/>
</dbReference>
<reference evidence="1 2" key="1">
    <citation type="submission" date="2016-11" db="EMBL/GenBank/DDBJ databases">
        <title>Description of two novel members of the family Erysipelotrichaceae: Ileibacterium lipovorans gen. nov., sp. nov. and Dubosiella newyorkensis, gen. nov., sp. nov.</title>
        <authorList>
            <person name="Cox L.M."/>
            <person name="Sohn J."/>
            <person name="Tyrrell K.L."/>
            <person name="Citron D.M."/>
            <person name="Lawson P.A."/>
            <person name="Patel N.B."/>
            <person name="Iizumi T."/>
            <person name="Perez-Perez G.I."/>
            <person name="Goldstein E.J."/>
            <person name="Blaser M.J."/>
        </authorList>
    </citation>
    <scope>NUCLEOTIDE SEQUENCE [LARGE SCALE GENOMIC DNA]</scope>
    <source>
        <strain evidence="1 2">NYU-BL-A4</strain>
    </source>
</reference>
<dbReference type="PANTHER" id="PTHR19288">
    <property type="entry name" value="4-NITROPHENYLPHOSPHATASE-RELATED"/>
    <property type="match status" value="1"/>
</dbReference>
<gene>
    <name evidence="1" type="ORF">BO225_05010</name>
</gene>
<evidence type="ECO:0000313" key="1">
    <source>
        <dbReference type="EMBL" id="OLU46711.1"/>
    </source>
</evidence>
<dbReference type="Gene3D" id="3.40.50.1000">
    <property type="entry name" value="HAD superfamily/HAD-like"/>
    <property type="match status" value="2"/>
</dbReference>
<dbReference type="InterPro" id="IPR036412">
    <property type="entry name" value="HAD-like_sf"/>
</dbReference>
<comment type="caution">
    <text evidence="1">The sequence shown here is derived from an EMBL/GenBank/DDBJ whole genome shotgun (WGS) entry which is preliminary data.</text>
</comment>
<dbReference type="PANTHER" id="PTHR19288:SF46">
    <property type="entry name" value="HALOACID DEHALOGENASE-LIKE HYDROLASE DOMAIN-CONTAINING PROTEIN 2"/>
    <property type="match status" value="1"/>
</dbReference>
<dbReference type="RefSeq" id="WP_076341191.1">
    <property type="nucleotide sequence ID" value="NZ_CAJTMI010000009.1"/>
</dbReference>
<dbReference type="AlphaFoldDB" id="A0A1U7NN33"/>
<accession>A0A1U7NN33</accession>
<dbReference type="Pfam" id="PF13344">
    <property type="entry name" value="Hydrolase_6"/>
    <property type="match status" value="1"/>
</dbReference>
<keyword evidence="2" id="KW-1185">Reference proteome</keyword>